<comment type="similarity">
    <text evidence="1">Belongs to the ATP-dependent AMP-binding enzyme family.</text>
</comment>
<keyword evidence="2" id="KW-0436">Ligase</keyword>
<dbReference type="PROSITE" id="PS00455">
    <property type="entry name" value="AMP_BINDING"/>
    <property type="match status" value="1"/>
</dbReference>
<dbReference type="Gene3D" id="3.40.50.12780">
    <property type="entry name" value="N-terminal domain of ligase-like"/>
    <property type="match status" value="1"/>
</dbReference>
<evidence type="ECO:0000256" key="1">
    <source>
        <dbReference type="ARBA" id="ARBA00006432"/>
    </source>
</evidence>
<accession>A0ABW5FNS6</accession>
<dbReference type="Pfam" id="PF13193">
    <property type="entry name" value="AMP-binding_C"/>
    <property type="match status" value="1"/>
</dbReference>
<feature type="domain" description="AMP-dependent synthetase/ligase" evidence="3">
    <location>
        <begin position="9"/>
        <end position="369"/>
    </location>
</feature>
<dbReference type="SUPFAM" id="SSF56801">
    <property type="entry name" value="Acetyl-CoA synthetase-like"/>
    <property type="match status" value="1"/>
</dbReference>
<dbReference type="InterPro" id="IPR020845">
    <property type="entry name" value="AMP-binding_CS"/>
</dbReference>
<dbReference type="InterPro" id="IPR045851">
    <property type="entry name" value="AMP-bd_C_sf"/>
</dbReference>
<evidence type="ECO:0000313" key="5">
    <source>
        <dbReference type="EMBL" id="MFD2415676.1"/>
    </source>
</evidence>
<sequence>MPTIPGSLRASAGRLPGAPALTFGGVRYTYRELDQEVDRMANALLRSGLRRGDRLALMAANSDLFVIVFYAALRAGAIFVPVNPASAPPELAYILTDSGATTLVFDAELSDIVDVARSGDSGGVRFFALGQVAGYDDLRHLAADAPASPPLIVVEEDDDSLILYTSGTTGRPKGALFDHHRSVWVGVVVAAASGMRSAERFLHVAPLYHAGELCIMLITGTMLAAHHVVHSGFDAREVLDTMEAEGISMFFGVPTMYQAFLSDPGLRARDLSRWRVGMFGSAPMPGAVVEQLLAVLPGVELIQFMGQTEGGPGGVYSTPEQVRARPDACARQALPFTEARVVDAADRDVQPGEIGELVLRGETVMKGYWHQPGETERTLRDGWLHTGDLVKVDHDGYLTVVDRLKDMIISGGRNVYSVEVENALAAHPHVLDCAVIGRPHPYFGESIVAVVVPRDGTTITLDGIKAHCRKLVASYKVPHDLLLRQAIPRNPSGKVLKHVLRDGMRPGTAPKSL</sequence>
<dbReference type="Gene3D" id="3.30.300.30">
    <property type="match status" value="1"/>
</dbReference>
<evidence type="ECO:0000259" key="3">
    <source>
        <dbReference type="Pfam" id="PF00501"/>
    </source>
</evidence>
<name>A0ABW5FNS6_9PSEU</name>
<organism evidence="5 6">
    <name type="scientific">Amycolatopsis pigmentata</name>
    <dbReference type="NCBI Taxonomy" id="450801"/>
    <lineage>
        <taxon>Bacteria</taxon>
        <taxon>Bacillati</taxon>
        <taxon>Actinomycetota</taxon>
        <taxon>Actinomycetes</taxon>
        <taxon>Pseudonocardiales</taxon>
        <taxon>Pseudonocardiaceae</taxon>
        <taxon>Amycolatopsis</taxon>
    </lineage>
</organism>
<dbReference type="Pfam" id="PF00501">
    <property type="entry name" value="AMP-binding"/>
    <property type="match status" value="1"/>
</dbReference>
<evidence type="ECO:0000256" key="2">
    <source>
        <dbReference type="ARBA" id="ARBA00022598"/>
    </source>
</evidence>
<dbReference type="PANTHER" id="PTHR43201">
    <property type="entry name" value="ACYL-COA SYNTHETASE"/>
    <property type="match status" value="1"/>
</dbReference>
<dbReference type="InterPro" id="IPR042099">
    <property type="entry name" value="ANL_N_sf"/>
</dbReference>
<dbReference type="PANTHER" id="PTHR43201:SF5">
    <property type="entry name" value="MEDIUM-CHAIN ACYL-COA LIGASE ACSF2, MITOCHONDRIAL"/>
    <property type="match status" value="1"/>
</dbReference>
<keyword evidence="6" id="KW-1185">Reference proteome</keyword>
<feature type="domain" description="AMP-binding enzyme C-terminal" evidence="4">
    <location>
        <begin position="419"/>
        <end position="494"/>
    </location>
</feature>
<gene>
    <name evidence="5" type="ORF">ACFSXZ_04970</name>
</gene>
<evidence type="ECO:0000313" key="6">
    <source>
        <dbReference type="Proteomes" id="UP001597417"/>
    </source>
</evidence>
<proteinExistence type="inferred from homology"/>
<dbReference type="RefSeq" id="WP_378261678.1">
    <property type="nucleotide sequence ID" value="NZ_JBHUKR010000004.1"/>
</dbReference>
<dbReference type="InterPro" id="IPR025110">
    <property type="entry name" value="AMP-bd_C"/>
</dbReference>
<evidence type="ECO:0000259" key="4">
    <source>
        <dbReference type="Pfam" id="PF13193"/>
    </source>
</evidence>
<comment type="caution">
    <text evidence="5">The sequence shown here is derived from an EMBL/GenBank/DDBJ whole genome shotgun (WGS) entry which is preliminary data.</text>
</comment>
<protein>
    <submittedName>
        <fullName evidence="5">Class I adenylate-forming enzyme family protein</fullName>
    </submittedName>
</protein>
<dbReference type="InterPro" id="IPR000873">
    <property type="entry name" value="AMP-dep_synth/lig_dom"/>
</dbReference>
<dbReference type="EMBL" id="JBHUKR010000004">
    <property type="protein sequence ID" value="MFD2415676.1"/>
    <property type="molecule type" value="Genomic_DNA"/>
</dbReference>
<dbReference type="Proteomes" id="UP001597417">
    <property type="component" value="Unassembled WGS sequence"/>
</dbReference>
<reference evidence="6" key="1">
    <citation type="journal article" date="2019" name="Int. J. Syst. Evol. Microbiol.">
        <title>The Global Catalogue of Microorganisms (GCM) 10K type strain sequencing project: providing services to taxonomists for standard genome sequencing and annotation.</title>
        <authorList>
            <consortium name="The Broad Institute Genomics Platform"/>
            <consortium name="The Broad Institute Genome Sequencing Center for Infectious Disease"/>
            <person name="Wu L."/>
            <person name="Ma J."/>
        </authorList>
    </citation>
    <scope>NUCLEOTIDE SEQUENCE [LARGE SCALE GENOMIC DNA]</scope>
    <source>
        <strain evidence="6">CGMCC 4.7645</strain>
    </source>
</reference>